<accession>A0A0G4FW55</accession>
<keyword evidence="2" id="KW-1185">Reference proteome</keyword>
<proteinExistence type="predicted"/>
<protein>
    <submittedName>
        <fullName evidence="1">Uncharacterized protein</fullName>
    </submittedName>
</protein>
<organism evidence="1 2">
    <name type="scientific">Vitrella brassicaformis (strain CCMP3155)</name>
    <dbReference type="NCBI Taxonomy" id="1169540"/>
    <lineage>
        <taxon>Eukaryota</taxon>
        <taxon>Sar</taxon>
        <taxon>Alveolata</taxon>
        <taxon>Colpodellida</taxon>
        <taxon>Vitrellaceae</taxon>
        <taxon>Vitrella</taxon>
    </lineage>
</organism>
<dbReference type="Proteomes" id="UP000041254">
    <property type="component" value="Unassembled WGS sequence"/>
</dbReference>
<dbReference type="VEuPathDB" id="CryptoDB:Vbra_9473"/>
<reference evidence="1 2" key="1">
    <citation type="submission" date="2014-11" db="EMBL/GenBank/DDBJ databases">
        <authorList>
            <person name="Zhu J."/>
            <person name="Qi W."/>
            <person name="Song R."/>
        </authorList>
    </citation>
    <scope>NUCLEOTIDE SEQUENCE [LARGE SCALE GENOMIC DNA]</scope>
</reference>
<dbReference type="EMBL" id="CDMY01000512">
    <property type="protein sequence ID" value="CEM19425.1"/>
    <property type="molecule type" value="Genomic_DNA"/>
</dbReference>
<dbReference type="AlphaFoldDB" id="A0A0G4FW55"/>
<evidence type="ECO:0000313" key="1">
    <source>
        <dbReference type="EMBL" id="CEM19425.1"/>
    </source>
</evidence>
<dbReference type="InParanoid" id="A0A0G4FW55"/>
<name>A0A0G4FW55_VITBC</name>
<sequence>MFLVQSIYDRIQLAQFLGHVYGDNGTRTKIYGSLVLGNLTQALQRPPGLRLTSRRRRRLSQSSPLDGRAAFVESCEHHCAFPDSLSGNQGVNAWSGIRIDNVTAAEAHLAWYERQRAAFFGDKGATRERGEGVQLWEQVRDYPCDECCGKRET</sequence>
<gene>
    <name evidence="1" type="ORF">Vbra_9473</name>
</gene>
<evidence type="ECO:0000313" key="2">
    <source>
        <dbReference type="Proteomes" id="UP000041254"/>
    </source>
</evidence>